<name>A0A0M3JWX9_ANISI</name>
<dbReference type="InterPro" id="IPR019361">
    <property type="entry name" value="HPF1"/>
</dbReference>
<dbReference type="PANTHER" id="PTHR13386:SF1">
    <property type="entry name" value="HISTONE PARYLATION FACTOR 1"/>
    <property type="match status" value="1"/>
</dbReference>
<dbReference type="PANTHER" id="PTHR13386">
    <property type="entry name" value="HISTONE PARYLATION FACTOR 1"/>
    <property type="match status" value="1"/>
</dbReference>
<dbReference type="GO" id="GO:0005634">
    <property type="term" value="C:nucleus"/>
    <property type="evidence" value="ECO:0007669"/>
    <property type="project" value="UniProtKB-SubCell"/>
</dbReference>
<dbReference type="GO" id="GO:0072572">
    <property type="term" value="F:poly-ADP-D-ribose binding"/>
    <property type="evidence" value="ECO:0007669"/>
    <property type="project" value="TreeGrafter"/>
</dbReference>
<proteinExistence type="inferred from homology"/>
<evidence type="ECO:0000313" key="8">
    <source>
        <dbReference type="EMBL" id="VDK47016.1"/>
    </source>
</evidence>
<dbReference type="WBParaSite" id="ASIM_0001282301-mRNA-1">
    <property type="protein sequence ID" value="ASIM_0001282301-mRNA-1"/>
    <property type="gene ID" value="ASIM_0001282301"/>
</dbReference>
<dbReference type="Pfam" id="PF10283">
    <property type="entry name" value="zf-CCHH"/>
    <property type="match status" value="1"/>
</dbReference>
<dbReference type="OrthoDB" id="416496at2759"/>
<dbReference type="Pfam" id="PF10228">
    <property type="entry name" value="HPF1"/>
    <property type="match status" value="1"/>
</dbReference>
<keyword evidence="9" id="KW-1185">Reference proteome</keyword>
<reference evidence="8 9" key="2">
    <citation type="submission" date="2018-11" db="EMBL/GenBank/DDBJ databases">
        <authorList>
            <consortium name="Pathogen Informatics"/>
        </authorList>
    </citation>
    <scope>NUCLEOTIDE SEQUENCE [LARGE SCALE GENOMIC DNA]</scope>
</reference>
<reference evidence="10" key="1">
    <citation type="submission" date="2017-02" db="UniProtKB">
        <authorList>
            <consortium name="WormBaseParasite"/>
        </authorList>
    </citation>
    <scope>IDENTIFICATION</scope>
</reference>
<keyword evidence="4" id="KW-0158">Chromosome</keyword>
<feature type="domain" description="PBZ-type" evidence="7">
    <location>
        <begin position="26"/>
        <end position="48"/>
    </location>
</feature>
<comment type="similarity">
    <text evidence="3">Belongs to the HPF1 family.</text>
</comment>
<organism evidence="10">
    <name type="scientific">Anisakis simplex</name>
    <name type="common">Herring worm</name>
    <dbReference type="NCBI Taxonomy" id="6269"/>
    <lineage>
        <taxon>Eukaryota</taxon>
        <taxon>Metazoa</taxon>
        <taxon>Ecdysozoa</taxon>
        <taxon>Nematoda</taxon>
        <taxon>Chromadorea</taxon>
        <taxon>Rhabditida</taxon>
        <taxon>Spirurina</taxon>
        <taxon>Ascaridomorpha</taxon>
        <taxon>Ascaridoidea</taxon>
        <taxon>Anisakidae</taxon>
        <taxon>Anisakis</taxon>
        <taxon>Anisakis simplex complex</taxon>
    </lineage>
</organism>
<dbReference type="GO" id="GO:0005694">
    <property type="term" value="C:chromosome"/>
    <property type="evidence" value="ECO:0007669"/>
    <property type="project" value="UniProtKB-SubCell"/>
</dbReference>
<protein>
    <submittedName>
        <fullName evidence="10">Zf-CCHH domain-containing protein</fullName>
    </submittedName>
</protein>
<evidence type="ECO:0000313" key="10">
    <source>
        <dbReference type="WBParaSite" id="ASIM_0001282301-mRNA-1"/>
    </source>
</evidence>
<dbReference type="AlphaFoldDB" id="A0A0M3JWX9"/>
<evidence type="ECO:0000256" key="6">
    <source>
        <dbReference type="SAM" id="MobiDB-lite"/>
    </source>
</evidence>
<evidence type="ECO:0000256" key="1">
    <source>
        <dbReference type="ARBA" id="ARBA00004123"/>
    </source>
</evidence>
<evidence type="ECO:0000256" key="2">
    <source>
        <dbReference type="ARBA" id="ARBA00004286"/>
    </source>
</evidence>
<evidence type="ECO:0000313" key="9">
    <source>
        <dbReference type="Proteomes" id="UP000267096"/>
    </source>
</evidence>
<comment type="subcellular location">
    <subcellularLocation>
        <location evidence="2">Chromosome</location>
    </subcellularLocation>
    <subcellularLocation>
        <location evidence="1">Nucleus</location>
    </subcellularLocation>
</comment>
<gene>
    <name evidence="8" type="ORF">ASIM_LOCUS12289</name>
</gene>
<dbReference type="InterPro" id="IPR019406">
    <property type="entry name" value="APLF_PBZ"/>
</dbReference>
<feature type="region of interest" description="Disordered" evidence="6">
    <location>
        <begin position="59"/>
        <end position="87"/>
    </location>
</feature>
<keyword evidence="5" id="KW-0539">Nucleus</keyword>
<feature type="compositionally biased region" description="Basic and acidic residues" evidence="6">
    <location>
        <begin position="69"/>
        <end position="85"/>
    </location>
</feature>
<dbReference type="EMBL" id="UYRR01031164">
    <property type="protein sequence ID" value="VDK47016.1"/>
    <property type="molecule type" value="Genomic_DNA"/>
</dbReference>
<dbReference type="GO" id="GO:0006974">
    <property type="term" value="P:DNA damage response"/>
    <property type="evidence" value="ECO:0007669"/>
    <property type="project" value="InterPro"/>
</dbReference>
<evidence type="ECO:0000256" key="5">
    <source>
        <dbReference type="ARBA" id="ARBA00023242"/>
    </source>
</evidence>
<dbReference type="Proteomes" id="UP000267096">
    <property type="component" value="Unassembled WGS sequence"/>
</dbReference>
<sequence length="407" mass="47021">MSWRLKFELSHPVVQKYLLQMASALPKCKFGARCYRRKYPKHMAAFSHDGIVFPDDPTPAADLSDQAESNDKTDGEPEPTKRSKMEMSSLTFEELKADIGAKFLVSFTSELFRFWGNVLVIGDNMGVENTCEVFDEIKGLRLVGVFDYISRKCEQQRTNTNGVAKDDESYLVKDRFDTDLPNMQTIAIYNEGRFVYWRFSDTPSDAQPLLVHVKRKDKHFPKLEIVGSDDPTHMIAFLKKTFGHDTMPKIDDYLAQLTGFRDMHKKFDVEGYLEKYDGIVKKLRKERSERANGNASHGLGVVVDEKYNDRSKYVQLQPFLDDVVKDKRRLLTLMEYVEESLKEKSSIGMAMEYGQEMFMSNNSLFDEFALTTLCKVYGALKMQVFQTILKEHMKVRRNLLKQIEESA</sequence>
<evidence type="ECO:0000259" key="7">
    <source>
        <dbReference type="Pfam" id="PF10283"/>
    </source>
</evidence>
<evidence type="ECO:0000256" key="3">
    <source>
        <dbReference type="ARBA" id="ARBA00010803"/>
    </source>
</evidence>
<dbReference type="GO" id="GO:0042393">
    <property type="term" value="F:histone binding"/>
    <property type="evidence" value="ECO:0007669"/>
    <property type="project" value="InterPro"/>
</dbReference>
<evidence type="ECO:0000256" key="4">
    <source>
        <dbReference type="ARBA" id="ARBA00022454"/>
    </source>
</evidence>
<accession>A0A0M3JWX9</accession>